<feature type="compositionally biased region" description="Basic residues" evidence="1">
    <location>
        <begin position="1"/>
        <end position="12"/>
    </location>
</feature>
<comment type="caution">
    <text evidence="2">The sequence shown here is derived from an EMBL/GenBank/DDBJ whole genome shotgun (WGS) entry which is preliminary data.</text>
</comment>
<protein>
    <submittedName>
        <fullName evidence="2">Uncharacterized protein</fullName>
    </submittedName>
</protein>
<dbReference type="Proteomes" id="UP000766486">
    <property type="component" value="Unassembled WGS sequence"/>
</dbReference>
<reference evidence="2 3" key="1">
    <citation type="submission" date="2019-06" db="EMBL/GenBank/DDBJ databases">
        <authorList>
            <person name="Broberg M."/>
        </authorList>
    </citation>
    <scope>NUCLEOTIDE SEQUENCE [LARGE SCALE GENOMIC DNA]</scope>
</reference>
<name>A0ABY6TTF9_BIOOC</name>
<feature type="region of interest" description="Disordered" evidence="1">
    <location>
        <begin position="1"/>
        <end position="58"/>
    </location>
</feature>
<feature type="region of interest" description="Disordered" evidence="1">
    <location>
        <begin position="74"/>
        <end position="101"/>
    </location>
</feature>
<evidence type="ECO:0000313" key="2">
    <source>
        <dbReference type="EMBL" id="VUC20978.1"/>
    </source>
</evidence>
<evidence type="ECO:0000313" key="3">
    <source>
        <dbReference type="Proteomes" id="UP000766486"/>
    </source>
</evidence>
<proteinExistence type="predicted"/>
<sequence length="198" mass="22000">MGGHFRTNRKAHQGYQSPASRPSTERFKDVTSFRARLRSLDDTPTRPQKKQRVERPDSPFNVYEHLGACFALEPSPPSTIAPRLPARKKEKAAAPDDVGSTKQFTEAYTQAGVKLHASTLESLAQAQSQILKQMSTFGNKVTKTLRQQHALYDNITWPLSATLCSSGQIPSATIEKHLASMEQHVKGAEEKLQMLGQE</sequence>
<evidence type="ECO:0000256" key="1">
    <source>
        <dbReference type="SAM" id="MobiDB-lite"/>
    </source>
</evidence>
<accession>A0ABY6TTF9</accession>
<gene>
    <name evidence="2" type="ORF">CLO192961_LOCUS37023</name>
</gene>
<keyword evidence="3" id="KW-1185">Reference proteome</keyword>
<dbReference type="EMBL" id="CABFNS010000316">
    <property type="protein sequence ID" value="VUC20978.1"/>
    <property type="molecule type" value="Genomic_DNA"/>
</dbReference>
<organism evidence="2 3">
    <name type="scientific">Bionectria ochroleuca</name>
    <name type="common">Gliocladium roseum</name>
    <dbReference type="NCBI Taxonomy" id="29856"/>
    <lineage>
        <taxon>Eukaryota</taxon>
        <taxon>Fungi</taxon>
        <taxon>Dikarya</taxon>
        <taxon>Ascomycota</taxon>
        <taxon>Pezizomycotina</taxon>
        <taxon>Sordariomycetes</taxon>
        <taxon>Hypocreomycetidae</taxon>
        <taxon>Hypocreales</taxon>
        <taxon>Bionectriaceae</taxon>
        <taxon>Clonostachys</taxon>
    </lineage>
</organism>